<dbReference type="Gene3D" id="1.20.120.1630">
    <property type="match status" value="1"/>
</dbReference>
<keyword evidence="2 5" id="KW-0812">Transmembrane</keyword>
<dbReference type="PANTHER" id="PTHR43847">
    <property type="entry name" value="BLL3993 PROTEIN"/>
    <property type="match status" value="1"/>
</dbReference>
<dbReference type="PANTHER" id="PTHR43847:SF1">
    <property type="entry name" value="BLL3993 PROTEIN"/>
    <property type="match status" value="1"/>
</dbReference>
<evidence type="ECO:0000313" key="7">
    <source>
        <dbReference type="Proteomes" id="UP000831880"/>
    </source>
</evidence>
<dbReference type="RefSeq" id="WP_244753141.1">
    <property type="nucleotide sequence ID" value="NZ_CP095074.1"/>
</dbReference>
<feature type="transmembrane region" description="Helical" evidence="5">
    <location>
        <begin position="68"/>
        <end position="90"/>
    </location>
</feature>
<feature type="transmembrane region" description="Helical" evidence="5">
    <location>
        <begin position="128"/>
        <end position="153"/>
    </location>
</feature>
<evidence type="ECO:0000256" key="3">
    <source>
        <dbReference type="ARBA" id="ARBA00022989"/>
    </source>
</evidence>
<evidence type="ECO:0000256" key="4">
    <source>
        <dbReference type="ARBA" id="ARBA00023136"/>
    </source>
</evidence>
<evidence type="ECO:0000313" key="6">
    <source>
        <dbReference type="EMBL" id="UOQ93533.1"/>
    </source>
</evidence>
<organism evidence="6 7">
    <name type="scientific">Halobacillus shinanisalinarum</name>
    <dbReference type="NCBI Taxonomy" id="2932258"/>
    <lineage>
        <taxon>Bacteria</taxon>
        <taxon>Bacillati</taxon>
        <taxon>Bacillota</taxon>
        <taxon>Bacilli</taxon>
        <taxon>Bacillales</taxon>
        <taxon>Bacillaceae</taxon>
        <taxon>Halobacillus</taxon>
    </lineage>
</organism>
<evidence type="ECO:0000256" key="2">
    <source>
        <dbReference type="ARBA" id="ARBA00022692"/>
    </source>
</evidence>
<protein>
    <recommendedName>
        <fullName evidence="8">15-methylpalmitoyl-4-hydroxy-2-pyrone 4-O-methyltransferase</fullName>
    </recommendedName>
</protein>
<dbReference type="InterPro" id="IPR052527">
    <property type="entry name" value="Metal_cation-efflux_comp"/>
</dbReference>
<dbReference type="Proteomes" id="UP000831880">
    <property type="component" value="Chromosome"/>
</dbReference>
<keyword evidence="7" id="KW-1185">Reference proteome</keyword>
<dbReference type="InterPro" id="IPR007269">
    <property type="entry name" value="ICMT_MeTrfase"/>
</dbReference>
<sequence>MLGLLFSLIVMQRLAELILARSNKKWMLANGGVEYETGHYPLFIVLHTLFFLAIIYEWQVSTIHIEWIFPVALILFLCLQVIRVWCIVSLGRRWNTRIIVIPNDTLVSKGPYKYVKHPNYLTVLLELFIIPLMFHAYITAIIFPLLHLLVLAVRIPAEERALHGSSENYS</sequence>
<keyword evidence="4 5" id="KW-0472">Membrane</keyword>
<keyword evidence="3 5" id="KW-1133">Transmembrane helix</keyword>
<feature type="transmembrane region" description="Helical" evidence="5">
    <location>
        <begin position="39"/>
        <end position="56"/>
    </location>
</feature>
<evidence type="ECO:0008006" key="8">
    <source>
        <dbReference type="Google" id="ProtNLM"/>
    </source>
</evidence>
<dbReference type="Pfam" id="PF04140">
    <property type="entry name" value="ICMT"/>
    <property type="match status" value="1"/>
</dbReference>
<comment type="subcellular location">
    <subcellularLocation>
        <location evidence="1">Membrane</location>
        <topology evidence="1">Multi-pass membrane protein</topology>
    </subcellularLocation>
</comment>
<proteinExistence type="predicted"/>
<evidence type="ECO:0000256" key="1">
    <source>
        <dbReference type="ARBA" id="ARBA00004141"/>
    </source>
</evidence>
<accession>A0ABY4GZJ6</accession>
<name>A0ABY4GZJ6_9BACI</name>
<reference evidence="6 7" key="1">
    <citation type="submission" date="2022-04" db="EMBL/GenBank/DDBJ databases">
        <title>Halobacillus sp. isolated from saltern.</title>
        <authorList>
            <person name="Won M."/>
            <person name="Lee C.-M."/>
            <person name="Woen H.-Y."/>
            <person name="Kwon S.-W."/>
        </authorList>
    </citation>
    <scope>NUCLEOTIDE SEQUENCE [LARGE SCALE GENOMIC DNA]</scope>
    <source>
        <strain evidence="6 7">SSTM10-2</strain>
    </source>
</reference>
<evidence type="ECO:0000256" key="5">
    <source>
        <dbReference type="SAM" id="Phobius"/>
    </source>
</evidence>
<gene>
    <name evidence="6" type="ORF">MUO14_00555</name>
</gene>
<dbReference type="EMBL" id="CP095074">
    <property type="protein sequence ID" value="UOQ93533.1"/>
    <property type="molecule type" value="Genomic_DNA"/>
</dbReference>